<dbReference type="SMART" id="SM00739">
    <property type="entry name" value="KOW"/>
    <property type="match status" value="1"/>
</dbReference>
<keyword evidence="1" id="KW-0889">Transcription antitermination</keyword>
<dbReference type="InterPro" id="IPR036735">
    <property type="entry name" value="NGN_dom_sf"/>
</dbReference>
<comment type="caution">
    <text evidence="5">The sequence shown here is derived from an EMBL/GenBank/DDBJ whole genome shotgun (WGS) entry which is preliminary data.</text>
</comment>
<dbReference type="InterPro" id="IPR043425">
    <property type="entry name" value="NusG-like"/>
</dbReference>
<organism evidence="5 6">
    <name type="scientific">Coprobacter tertius</name>
    <dbReference type="NCBI Taxonomy" id="2944915"/>
    <lineage>
        <taxon>Bacteria</taxon>
        <taxon>Pseudomonadati</taxon>
        <taxon>Bacteroidota</taxon>
        <taxon>Bacteroidia</taxon>
        <taxon>Bacteroidales</taxon>
        <taxon>Barnesiellaceae</taxon>
        <taxon>Coprobacter</taxon>
    </lineage>
</organism>
<protein>
    <submittedName>
        <fullName evidence="5">UpxY family transcription antiterminator</fullName>
    </submittedName>
</protein>
<dbReference type="PANTHER" id="PTHR30265:SF4">
    <property type="entry name" value="KOW MOTIF FAMILY PROTEIN, EXPRESSED"/>
    <property type="match status" value="1"/>
</dbReference>
<keyword evidence="2" id="KW-0805">Transcription regulation</keyword>
<dbReference type="Pfam" id="PF02357">
    <property type="entry name" value="NusG"/>
    <property type="match status" value="1"/>
</dbReference>
<evidence type="ECO:0000256" key="2">
    <source>
        <dbReference type="ARBA" id="ARBA00023015"/>
    </source>
</evidence>
<name>A0ABT1MGA8_9BACT</name>
<dbReference type="NCBIfam" id="NF033644">
    <property type="entry name" value="antiterm_UpxY"/>
    <property type="match status" value="1"/>
</dbReference>
<feature type="domain" description="KOW" evidence="4">
    <location>
        <begin position="118"/>
        <end position="145"/>
    </location>
</feature>
<keyword evidence="6" id="KW-1185">Reference proteome</keyword>
<keyword evidence="3" id="KW-0804">Transcription</keyword>
<proteinExistence type="predicted"/>
<evidence type="ECO:0000256" key="3">
    <source>
        <dbReference type="ARBA" id="ARBA00023163"/>
    </source>
</evidence>
<evidence type="ECO:0000256" key="1">
    <source>
        <dbReference type="ARBA" id="ARBA00022814"/>
    </source>
</evidence>
<dbReference type="RefSeq" id="WP_255026608.1">
    <property type="nucleotide sequence ID" value="NZ_JANDHW010000005.1"/>
</dbReference>
<gene>
    <name evidence="5" type="ORF">NMU02_06105</name>
</gene>
<sequence>MIDKEERHWFVAKTYRKEKKIKLRLDEMGIENFIPFHKVVKEKDGKKKTSIEPVISNLIFIHYDTKGSISLVNEYGFEMRYMRNLEDRTLLRVPDKQMSDFIYLIENYENQVEFVSPDLRKGDKVRVIKGDFAGIEGELIRIRGHKRVVVRLENFFALATVFIPGSFLERIPNE</sequence>
<dbReference type="InterPro" id="IPR005824">
    <property type="entry name" value="KOW"/>
</dbReference>
<accession>A0ABT1MGA8</accession>
<dbReference type="InterPro" id="IPR008991">
    <property type="entry name" value="Translation_prot_SH3-like_sf"/>
</dbReference>
<dbReference type="InterPro" id="IPR006645">
    <property type="entry name" value="NGN-like_dom"/>
</dbReference>
<dbReference type="SUPFAM" id="SSF50104">
    <property type="entry name" value="Translation proteins SH3-like domain"/>
    <property type="match status" value="1"/>
</dbReference>
<dbReference type="SUPFAM" id="SSF82679">
    <property type="entry name" value="N-utilization substance G protein NusG, N-terminal domain"/>
    <property type="match status" value="1"/>
</dbReference>
<dbReference type="EMBL" id="JANDHW010000005">
    <property type="protein sequence ID" value="MCP9611660.1"/>
    <property type="molecule type" value="Genomic_DNA"/>
</dbReference>
<evidence type="ECO:0000313" key="5">
    <source>
        <dbReference type="EMBL" id="MCP9611660.1"/>
    </source>
</evidence>
<dbReference type="PANTHER" id="PTHR30265">
    <property type="entry name" value="RHO-INTERACTING TRANSCRIPTION TERMINATION FACTOR NUSG"/>
    <property type="match status" value="1"/>
</dbReference>
<dbReference type="CDD" id="cd09895">
    <property type="entry name" value="NGN_SP_UpxY"/>
    <property type="match status" value="1"/>
</dbReference>
<dbReference type="Proteomes" id="UP001205603">
    <property type="component" value="Unassembled WGS sequence"/>
</dbReference>
<evidence type="ECO:0000259" key="4">
    <source>
        <dbReference type="SMART" id="SM00739"/>
    </source>
</evidence>
<evidence type="ECO:0000313" key="6">
    <source>
        <dbReference type="Proteomes" id="UP001205603"/>
    </source>
</evidence>
<reference evidence="5 6" key="1">
    <citation type="submission" date="2022-07" db="EMBL/GenBank/DDBJ databases">
        <title>Fecal culturing of patients with breast cancer.</title>
        <authorList>
            <person name="Teng N.M.Y."/>
            <person name="Kiu R."/>
            <person name="Evans R."/>
            <person name="Baker D.J."/>
            <person name="Zenner C."/>
            <person name="Robinson S.D."/>
            <person name="Hall L.J."/>
        </authorList>
    </citation>
    <scope>NUCLEOTIDE SEQUENCE [LARGE SCALE GENOMIC DNA]</scope>
    <source>
        <strain evidence="5 6">LH1063</strain>
    </source>
</reference>
<dbReference type="Gene3D" id="3.30.70.940">
    <property type="entry name" value="NusG, N-terminal domain"/>
    <property type="match status" value="1"/>
</dbReference>